<proteinExistence type="predicted"/>
<dbReference type="Pfam" id="PF07004">
    <property type="entry name" value="SHIPPO-rpt"/>
    <property type="match status" value="2"/>
</dbReference>
<dbReference type="EMBL" id="GL983838">
    <property type="protein sequence ID" value="EGR31633.1"/>
    <property type="molecule type" value="Genomic_DNA"/>
</dbReference>
<dbReference type="InterPro" id="IPR010736">
    <property type="entry name" value="SHIPPO-rpt"/>
</dbReference>
<reference evidence="1 2" key="1">
    <citation type="submission" date="2011-07" db="EMBL/GenBank/DDBJ databases">
        <authorList>
            <person name="Coyne R."/>
            <person name="Brami D."/>
            <person name="Johnson J."/>
            <person name="Hostetler J."/>
            <person name="Hannick L."/>
            <person name="Clark T."/>
            <person name="Cassidy-Hanley D."/>
            <person name="Inman J."/>
        </authorList>
    </citation>
    <scope>NUCLEOTIDE SEQUENCE [LARGE SCALE GENOMIC DNA]</scope>
    <source>
        <strain evidence="1 2">G5</strain>
    </source>
</reference>
<name>G0QT16_ICHMU</name>
<evidence type="ECO:0000313" key="2">
    <source>
        <dbReference type="Proteomes" id="UP000008983"/>
    </source>
</evidence>
<dbReference type="RefSeq" id="XP_004035119.1">
    <property type="nucleotide sequence ID" value="XM_004035071.1"/>
</dbReference>
<sequence>MKNKVGPLVQKMAKHLGPLGGLNLFSPGPGTYKVGNGLSQKSYSIGKKTVCPGKYFISKYKSSSSMQFNPLSSKRFQHNKKDQYPGPGQYPIPQSIANDGKYIVSKYISNGCRFFPRSKRLPLPQGSLQNPGPGDYRIPSEFGYYETKRIVK</sequence>
<organism evidence="1 2">
    <name type="scientific">Ichthyophthirius multifiliis</name>
    <name type="common">White spot disease agent</name>
    <name type="synonym">Ich</name>
    <dbReference type="NCBI Taxonomy" id="5932"/>
    <lineage>
        <taxon>Eukaryota</taxon>
        <taxon>Sar</taxon>
        <taxon>Alveolata</taxon>
        <taxon>Ciliophora</taxon>
        <taxon>Intramacronucleata</taxon>
        <taxon>Oligohymenophorea</taxon>
        <taxon>Hymenostomatida</taxon>
        <taxon>Ophryoglenina</taxon>
        <taxon>Ichthyophthirius</taxon>
    </lineage>
</organism>
<dbReference type="AlphaFoldDB" id="G0QT16"/>
<dbReference type="GeneID" id="14907779"/>
<gene>
    <name evidence="1" type="ORF">IMG5_105450</name>
</gene>
<dbReference type="InParanoid" id="G0QT16"/>
<keyword evidence="2" id="KW-1185">Reference proteome</keyword>
<evidence type="ECO:0000313" key="1">
    <source>
        <dbReference type="EMBL" id="EGR31633.1"/>
    </source>
</evidence>
<accession>G0QT16</accession>
<protein>
    <submittedName>
        <fullName evidence="1">Uncharacterized protein</fullName>
    </submittedName>
</protein>
<dbReference type="Proteomes" id="UP000008983">
    <property type="component" value="Unassembled WGS sequence"/>
</dbReference>